<dbReference type="GO" id="GO:0004123">
    <property type="term" value="F:cystathionine gamma-lyase activity"/>
    <property type="evidence" value="ECO:0007669"/>
    <property type="project" value="TreeGrafter"/>
</dbReference>
<dbReference type="InterPro" id="IPR000277">
    <property type="entry name" value="Cys/Met-Metab_PyrdxlP-dep_enz"/>
</dbReference>
<comment type="catalytic activity">
    <reaction evidence="5">
        <text>L-homocysteine + H2O = 2-oxobutanoate + hydrogen sulfide + NH4(+) + H(+)</text>
        <dbReference type="Rhea" id="RHEA:14501"/>
        <dbReference type="ChEBI" id="CHEBI:15377"/>
        <dbReference type="ChEBI" id="CHEBI:15378"/>
        <dbReference type="ChEBI" id="CHEBI:16763"/>
        <dbReference type="ChEBI" id="CHEBI:28938"/>
        <dbReference type="ChEBI" id="CHEBI:29919"/>
        <dbReference type="ChEBI" id="CHEBI:58199"/>
        <dbReference type="EC" id="4.4.1.2"/>
    </reaction>
    <physiologicalReaction direction="left-to-right" evidence="5">
        <dbReference type="Rhea" id="RHEA:14502"/>
    </physiologicalReaction>
</comment>
<dbReference type="EC" id="4.4.1.2" evidence="3"/>
<reference evidence="9 10" key="1">
    <citation type="submission" date="2019-06" db="EMBL/GenBank/DDBJ databases">
        <title>Sequencing the genomes of 1000 actinobacteria strains.</title>
        <authorList>
            <person name="Klenk H.-P."/>
        </authorList>
    </citation>
    <scope>NUCLEOTIDE SEQUENCE [LARGE SCALE GENOMIC DNA]</scope>
    <source>
        <strain evidence="9 10">DSM 43186</strain>
    </source>
</reference>
<proteinExistence type="inferred from homology"/>
<evidence type="ECO:0000256" key="2">
    <source>
        <dbReference type="ARBA" id="ARBA00022898"/>
    </source>
</evidence>
<name>A0A543IYP0_9ACTN</name>
<dbReference type="GO" id="GO:0030170">
    <property type="term" value="F:pyridoxal phosphate binding"/>
    <property type="evidence" value="ECO:0007669"/>
    <property type="project" value="InterPro"/>
</dbReference>
<organism evidence="9 10">
    <name type="scientific">Thermopolyspora flexuosa</name>
    <dbReference type="NCBI Taxonomy" id="103836"/>
    <lineage>
        <taxon>Bacteria</taxon>
        <taxon>Bacillati</taxon>
        <taxon>Actinomycetota</taxon>
        <taxon>Actinomycetes</taxon>
        <taxon>Streptosporangiales</taxon>
        <taxon>Streptosporangiaceae</taxon>
        <taxon>Thermopolyspora</taxon>
    </lineage>
</organism>
<dbReference type="InterPro" id="IPR015424">
    <property type="entry name" value="PyrdxlP-dep_Trfase"/>
</dbReference>
<comment type="similarity">
    <text evidence="8">Belongs to the trans-sulfuration enzymes family.</text>
</comment>
<feature type="modified residue" description="N6-(pyridoxal phosphate)lysine" evidence="7">
    <location>
        <position position="207"/>
    </location>
</feature>
<comment type="cofactor">
    <cofactor evidence="1 8">
        <name>pyridoxal 5'-phosphate</name>
        <dbReference type="ChEBI" id="CHEBI:597326"/>
    </cofactor>
</comment>
<keyword evidence="2 7" id="KW-0663">Pyridoxal phosphate</keyword>
<accession>A0A543IYP0</accession>
<dbReference type="RefSeq" id="WP_142259677.1">
    <property type="nucleotide sequence ID" value="NZ_BMPV01000001.1"/>
</dbReference>
<evidence type="ECO:0000256" key="5">
    <source>
        <dbReference type="ARBA" id="ARBA00048780"/>
    </source>
</evidence>
<dbReference type="Gene3D" id="3.40.640.10">
    <property type="entry name" value="Type I PLP-dependent aspartate aminotransferase-like (Major domain)"/>
    <property type="match status" value="1"/>
</dbReference>
<evidence type="ECO:0000313" key="10">
    <source>
        <dbReference type="Proteomes" id="UP000319213"/>
    </source>
</evidence>
<dbReference type="GO" id="GO:0047982">
    <property type="term" value="F:homocysteine desulfhydrase activity"/>
    <property type="evidence" value="ECO:0007669"/>
    <property type="project" value="UniProtKB-EC"/>
</dbReference>
<dbReference type="Gene3D" id="3.90.1150.10">
    <property type="entry name" value="Aspartate Aminotransferase, domain 1"/>
    <property type="match status" value="1"/>
</dbReference>
<dbReference type="GO" id="GO:0018826">
    <property type="term" value="F:methionine gamma-lyase activity"/>
    <property type="evidence" value="ECO:0007669"/>
    <property type="project" value="UniProtKB-EC"/>
</dbReference>
<keyword evidence="10" id="KW-1185">Reference proteome</keyword>
<evidence type="ECO:0000256" key="1">
    <source>
        <dbReference type="ARBA" id="ARBA00001933"/>
    </source>
</evidence>
<dbReference type="OrthoDB" id="9780685at2"/>
<dbReference type="GO" id="GO:0005737">
    <property type="term" value="C:cytoplasm"/>
    <property type="evidence" value="ECO:0007669"/>
    <property type="project" value="TreeGrafter"/>
</dbReference>
<evidence type="ECO:0000256" key="4">
    <source>
        <dbReference type="ARBA" id="ARBA00047199"/>
    </source>
</evidence>
<dbReference type="PANTHER" id="PTHR11808:SF85">
    <property type="entry name" value="CYSTATHIONINE GAMMA-LYASE-RELATED"/>
    <property type="match status" value="1"/>
</dbReference>
<evidence type="ECO:0000256" key="8">
    <source>
        <dbReference type="RuleBase" id="RU362118"/>
    </source>
</evidence>
<dbReference type="Proteomes" id="UP000319213">
    <property type="component" value="Unassembled WGS sequence"/>
</dbReference>
<dbReference type="PIRSF" id="PIRSF001434">
    <property type="entry name" value="CGS"/>
    <property type="match status" value="1"/>
</dbReference>
<evidence type="ECO:0000256" key="3">
    <source>
        <dbReference type="ARBA" id="ARBA00047175"/>
    </source>
</evidence>
<protein>
    <recommendedName>
        <fullName evidence="3">homocysteine desulfhydrase</fullName>
        <ecNumber evidence="3">4.4.1.2</ecNumber>
    </recommendedName>
    <alternativeName>
        <fullName evidence="4">Homocysteine desulfhydrase</fullName>
    </alternativeName>
</protein>
<dbReference type="GO" id="GO:0019343">
    <property type="term" value="P:cysteine biosynthetic process via cystathionine"/>
    <property type="evidence" value="ECO:0007669"/>
    <property type="project" value="TreeGrafter"/>
</dbReference>
<sequence>MDDSFTLETLLLHADADDDAEPGIAPPIHASVPFSAATAEEFAELSAEPRHERFYRRYGNPTQARLERLIAEAEGAEAALATASGMGAVSTTLLTLLSAGDHVVAQHSMYGGTLGFLRDVAPRLGIEVTFVDQADTPAFARALRPNTRLVMLETPSNPLLRVTDLRAVAELARDRGILTMADNTVATPVNQRPLECGVDLVMHSVTKSLSGHSDVLAGIVAGSRELIERIWQTHILVGAVVSPYDAWLALRGLRTLVMRVERQNAGALALARFLQAHPGVAAVNHPGLPEHPQHGLAVRQMRGFGGLLSFEPHGGREAAERLLSALRLVRRSPSLGGYRTLAVRPAAMWALELSDEELTEAGVPPALIRVAVGLENPDDLVADFERALAAAGAA</sequence>
<dbReference type="GO" id="GO:0019346">
    <property type="term" value="P:transsulfuration"/>
    <property type="evidence" value="ECO:0007669"/>
    <property type="project" value="InterPro"/>
</dbReference>
<dbReference type="Pfam" id="PF01053">
    <property type="entry name" value="Cys_Met_Meta_PP"/>
    <property type="match status" value="1"/>
</dbReference>
<evidence type="ECO:0000313" key="9">
    <source>
        <dbReference type="EMBL" id="TQM75699.1"/>
    </source>
</evidence>
<gene>
    <name evidence="9" type="ORF">FHX40_2416</name>
</gene>
<dbReference type="FunFam" id="3.40.640.10:FF:000046">
    <property type="entry name" value="Cystathionine gamma-lyase"/>
    <property type="match status" value="1"/>
</dbReference>
<dbReference type="InterPro" id="IPR015422">
    <property type="entry name" value="PyrdxlP-dep_Trfase_small"/>
</dbReference>
<dbReference type="EMBL" id="VFPQ01000001">
    <property type="protein sequence ID" value="TQM75699.1"/>
    <property type="molecule type" value="Genomic_DNA"/>
</dbReference>
<comment type="caution">
    <text evidence="9">The sequence shown here is derived from an EMBL/GenBank/DDBJ whole genome shotgun (WGS) entry which is preliminary data.</text>
</comment>
<dbReference type="CDD" id="cd00614">
    <property type="entry name" value="CGS_like"/>
    <property type="match status" value="1"/>
</dbReference>
<dbReference type="SUPFAM" id="SSF53383">
    <property type="entry name" value="PLP-dependent transferases"/>
    <property type="match status" value="1"/>
</dbReference>
<comment type="catalytic activity">
    <reaction evidence="6">
        <text>L-methionine + H2O = methanethiol + 2-oxobutanoate + NH4(+)</text>
        <dbReference type="Rhea" id="RHEA:23800"/>
        <dbReference type="ChEBI" id="CHEBI:15377"/>
        <dbReference type="ChEBI" id="CHEBI:16007"/>
        <dbReference type="ChEBI" id="CHEBI:16763"/>
        <dbReference type="ChEBI" id="CHEBI:28938"/>
        <dbReference type="ChEBI" id="CHEBI:57844"/>
        <dbReference type="EC" id="4.4.1.11"/>
    </reaction>
    <physiologicalReaction direction="left-to-right" evidence="6">
        <dbReference type="Rhea" id="RHEA:23801"/>
    </physiologicalReaction>
</comment>
<evidence type="ECO:0000256" key="7">
    <source>
        <dbReference type="PIRSR" id="PIRSR001434-2"/>
    </source>
</evidence>
<dbReference type="AlphaFoldDB" id="A0A543IYP0"/>
<evidence type="ECO:0000256" key="6">
    <source>
        <dbReference type="ARBA" id="ARBA00052699"/>
    </source>
</evidence>
<dbReference type="InterPro" id="IPR015421">
    <property type="entry name" value="PyrdxlP-dep_Trfase_major"/>
</dbReference>
<dbReference type="PANTHER" id="PTHR11808">
    <property type="entry name" value="TRANS-SULFURATION ENZYME FAMILY MEMBER"/>
    <property type="match status" value="1"/>
</dbReference>